<feature type="compositionally biased region" description="Basic and acidic residues" evidence="1">
    <location>
        <begin position="337"/>
        <end position="346"/>
    </location>
</feature>
<dbReference type="AlphaFoldDB" id="A0A8S1TQ46"/>
<proteinExistence type="predicted"/>
<sequence>MSQNKSLQDFERDHGKTNDLKSIRNSKCLFYDKDNSQIIYKLEMNQSKSPQWQAQIEKEIELQNKLASNFKQYLKIIDHAYQVIEQNQIIYMTIQTREGNNNNIFSFEEINDNIDKFMKFKNIFQHMSDMEKNNPKIFYLQNKNIFYQGNQLYLTIFGCIQDYKLSIDSNLNLKELEELTNKVNLINYKDEKNKEKQHKIQKYREDICILFQFSILKIENKEISIHEINNKCKEDKELKNIAQILIDYIFKDISIEQVNLSLKQSDESEQIYQTVLENWKKLQMQLQSKLEQHDLELFKLGLDLILLKELQNKQLQIYISIQKEIYENGNRNDNGNGEDKDKDKNKNKNKYNGNVQEKAKQFILQAEHRQQAINLMQNQNKDPHPNLIYFLNEKELNQLKDDKNLLKLFIQEDQHISANINKYLELLQKISSFALDQQVINNEQLQLIPAENLKTSQNNKIKELWKLKELEKQMKTHGVERFEFEKPLDARYFYEKFLLAINNNNPNENPLDYKLTFQQFTLLNEIRKKNIKIVF</sequence>
<dbReference type="Proteomes" id="UP000689195">
    <property type="component" value="Unassembled WGS sequence"/>
</dbReference>
<dbReference type="EMBL" id="CAJJDO010000028">
    <property type="protein sequence ID" value="CAD8156241.1"/>
    <property type="molecule type" value="Genomic_DNA"/>
</dbReference>
<comment type="caution">
    <text evidence="2">The sequence shown here is derived from an EMBL/GenBank/DDBJ whole genome shotgun (WGS) entry which is preliminary data.</text>
</comment>
<protein>
    <submittedName>
        <fullName evidence="2">Uncharacterized protein</fullName>
    </submittedName>
</protein>
<keyword evidence="3" id="KW-1185">Reference proteome</keyword>
<organism evidence="2 3">
    <name type="scientific">Paramecium pentaurelia</name>
    <dbReference type="NCBI Taxonomy" id="43138"/>
    <lineage>
        <taxon>Eukaryota</taxon>
        <taxon>Sar</taxon>
        <taxon>Alveolata</taxon>
        <taxon>Ciliophora</taxon>
        <taxon>Intramacronucleata</taxon>
        <taxon>Oligohymenophorea</taxon>
        <taxon>Peniculida</taxon>
        <taxon>Parameciidae</taxon>
        <taxon>Paramecium</taxon>
    </lineage>
</organism>
<dbReference type="OrthoDB" id="10393157at2759"/>
<evidence type="ECO:0000313" key="2">
    <source>
        <dbReference type="EMBL" id="CAD8156241.1"/>
    </source>
</evidence>
<gene>
    <name evidence="2" type="ORF">PPENT_87.1.T0280221</name>
</gene>
<name>A0A8S1TQ46_9CILI</name>
<reference evidence="2" key="1">
    <citation type="submission" date="2021-01" db="EMBL/GenBank/DDBJ databases">
        <authorList>
            <consortium name="Genoscope - CEA"/>
            <person name="William W."/>
        </authorList>
    </citation>
    <scope>NUCLEOTIDE SEQUENCE</scope>
</reference>
<evidence type="ECO:0000313" key="3">
    <source>
        <dbReference type="Proteomes" id="UP000689195"/>
    </source>
</evidence>
<accession>A0A8S1TQ46</accession>
<feature type="region of interest" description="Disordered" evidence="1">
    <location>
        <begin position="328"/>
        <end position="352"/>
    </location>
</feature>
<evidence type="ECO:0000256" key="1">
    <source>
        <dbReference type="SAM" id="MobiDB-lite"/>
    </source>
</evidence>